<keyword evidence="3" id="KW-1185">Reference proteome</keyword>
<dbReference type="AlphaFoldDB" id="A0A7C9IUF3"/>
<protein>
    <recommendedName>
        <fullName evidence="4">Lipoprotein</fullName>
    </recommendedName>
</protein>
<feature type="signal peptide" evidence="1">
    <location>
        <begin position="1"/>
        <end position="22"/>
    </location>
</feature>
<keyword evidence="1" id="KW-0732">Signal</keyword>
<feature type="chain" id="PRO_5028952363" description="Lipoprotein" evidence="1">
    <location>
        <begin position="23"/>
        <end position="94"/>
    </location>
</feature>
<dbReference type="OrthoDB" id="5459360at2"/>
<comment type="caution">
    <text evidence="2">The sequence shown here is derived from an EMBL/GenBank/DDBJ whole genome shotgun (WGS) entry which is preliminary data.</text>
</comment>
<sequence>MPRIRKTALVAALAAALVGSLAGCQTTDKEMNWDYGKAYHTVFENQKLDPGAGNDIPIASMDGTRAQSAYERLEKAAPEEKKASGGFEAFMQQR</sequence>
<gene>
    <name evidence="2" type="ORF">GTA51_10535</name>
</gene>
<evidence type="ECO:0000313" key="3">
    <source>
        <dbReference type="Proteomes" id="UP000482487"/>
    </source>
</evidence>
<evidence type="ECO:0000256" key="1">
    <source>
        <dbReference type="SAM" id="SignalP"/>
    </source>
</evidence>
<evidence type="ECO:0008006" key="4">
    <source>
        <dbReference type="Google" id="ProtNLM"/>
    </source>
</evidence>
<organism evidence="2 3">
    <name type="scientific">Solidesulfovibrio aerotolerans</name>
    <dbReference type="NCBI Taxonomy" id="295255"/>
    <lineage>
        <taxon>Bacteria</taxon>
        <taxon>Pseudomonadati</taxon>
        <taxon>Thermodesulfobacteriota</taxon>
        <taxon>Desulfovibrionia</taxon>
        <taxon>Desulfovibrionales</taxon>
        <taxon>Desulfovibrionaceae</taxon>
        <taxon>Solidesulfovibrio</taxon>
    </lineage>
</organism>
<reference evidence="2 3" key="1">
    <citation type="submission" date="2020-01" db="EMBL/GenBank/DDBJ databases">
        <title>Genome sequence of Desulfovibrio aerotolerans DSM 16695(T).</title>
        <authorList>
            <person name="Karnachuk O."/>
            <person name="Avakyan M."/>
            <person name="Mardanov A."/>
            <person name="Kadnikov V."/>
            <person name="Ravin N."/>
        </authorList>
    </citation>
    <scope>NUCLEOTIDE SEQUENCE [LARGE SCALE GENOMIC DNA]</scope>
    <source>
        <strain evidence="2 3">DSM 16695</strain>
    </source>
</reference>
<dbReference type="Proteomes" id="UP000482487">
    <property type="component" value="Unassembled WGS sequence"/>
</dbReference>
<proteinExistence type="predicted"/>
<name>A0A7C9IUF3_9BACT</name>
<dbReference type="RefSeq" id="WP_160960920.1">
    <property type="nucleotide sequence ID" value="NZ_WVUD01000016.1"/>
</dbReference>
<dbReference type="EMBL" id="WVUD01000016">
    <property type="protein sequence ID" value="MYL83560.1"/>
    <property type="molecule type" value="Genomic_DNA"/>
</dbReference>
<dbReference type="PROSITE" id="PS51257">
    <property type="entry name" value="PROKAR_LIPOPROTEIN"/>
    <property type="match status" value="1"/>
</dbReference>
<evidence type="ECO:0000313" key="2">
    <source>
        <dbReference type="EMBL" id="MYL83560.1"/>
    </source>
</evidence>
<accession>A0A7C9IUF3</accession>